<feature type="compositionally biased region" description="Basic and acidic residues" evidence="2">
    <location>
        <begin position="66"/>
        <end position="94"/>
    </location>
</feature>
<evidence type="ECO:0000256" key="2">
    <source>
        <dbReference type="SAM" id="MobiDB-lite"/>
    </source>
</evidence>
<organism evidence="3 4">
    <name type="scientific">Cystoisospora suis</name>
    <dbReference type="NCBI Taxonomy" id="483139"/>
    <lineage>
        <taxon>Eukaryota</taxon>
        <taxon>Sar</taxon>
        <taxon>Alveolata</taxon>
        <taxon>Apicomplexa</taxon>
        <taxon>Conoidasida</taxon>
        <taxon>Coccidia</taxon>
        <taxon>Eucoccidiorida</taxon>
        <taxon>Eimeriorina</taxon>
        <taxon>Sarcocystidae</taxon>
        <taxon>Cystoisospora</taxon>
    </lineage>
</organism>
<evidence type="ECO:0000313" key="3">
    <source>
        <dbReference type="EMBL" id="PHJ20054.1"/>
    </source>
</evidence>
<evidence type="ECO:0000256" key="1">
    <source>
        <dbReference type="SAM" id="Coils"/>
    </source>
</evidence>
<reference evidence="3 4" key="1">
    <citation type="journal article" date="2017" name="Int. J. Parasitol.">
        <title>The genome of the protozoan parasite Cystoisospora suis and a reverse vaccinology approach to identify vaccine candidates.</title>
        <authorList>
            <person name="Palmieri N."/>
            <person name="Shrestha A."/>
            <person name="Ruttkowski B."/>
            <person name="Beck T."/>
            <person name="Vogl C."/>
            <person name="Tomley F."/>
            <person name="Blake D.P."/>
            <person name="Joachim A."/>
        </authorList>
    </citation>
    <scope>NUCLEOTIDE SEQUENCE [LARGE SCALE GENOMIC DNA]</scope>
    <source>
        <strain evidence="3 4">Wien I</strain>
    </source>
</reference>
<feature type="compositionally biased region" description="Basic and acidic residues" evidence="2">
    <location>
        <begin position="14"/>
        <end position="48"/>
    </location>
</feature>
<gene>
    <name evidence="3" type="ORF">CSUI_006116</name>
</gene>
<feature type="compositionally biased region" description="Basic and acidic residues" evidence="2">
    <location>
        <begin position="607"/>
        <end position="616"/>
    </location>
</feature>
<dbReference type="VEuPathDB" id="ToxoDB:CSUI_006116"/>
<feature type="compositionally biased region" description="Low complexity" evidence="2">
    <location>
        <begin position="209"/>
        <end position="218"/>
    </location>
</feature>
<accession>A0A2C6KV74</accession>
<dbReference type="AlphaFoldDB" id="A0A2C6KV74"/>
<feature type="region of interest" description="Disordered" evidence="2">
    <location>
        <begin position="690"/>
        <end position="715"/>
    </location>
</feature>
<keyword evidence="4" id="KW-1185">Reference proteome</keyword>
<proteinExistence type="predicted"/>
<feature type="compositionally biased region" description="Basic and acidic residues" evidence="2">
    <location>
        <begin position="140"/>
        <end position="162"/>
    </location>
</feature>
<comment type="caution">
    <text evidence="3">The sequence shown here is derived from an EMBL/GenBank/DDBJ whole genome shotgun (WGS) entry which is preliminary data.</text>
</comment>
<feature type="region of interest" description="Disordered" evidence="2">
    <location>
        <begin position="560"/>
        <end position="616"/>
    </location>
</feature>
<feature type="region of interest" description="Disordered" evidence="2">
    <location>
        <begin position="1"/>
        <end position="274"/>
    </location>
</feature>
<protein>
    <submittedName>
        <fullName evidence="3">Dual-specificity catalytic domain-containing</fullName>
    </submittedName>
</protein>
<dbReference type="GeneID" id="94429492"/>
<feature type="compositionally biased region" description="Low complexity" evidence="2">
    <location>
        <begin position="96"/>
        <end position="111"/>
    </location>
</feature>
<dbReference type="Proteomes" id="UP000221165">
    <property type="component" value="Unassembled WGS sequence"/>
</dbReference>
<feature type="compositionally biased region" description="Low complexity" evidence="2">
    <location>
        <begin position="180"/>
        <end position="191"/>
    </location>
</feature>
<name>A0A2C6KV74_9APIC</name>
<dbReference type="RefSeq" id="XP_067921745.1">
    <property type="nucleotide sequence ID" value="XM_068066281.1"/>
</dbReference>
<feature type="coiled-coil region" evidence="1">
    <location>
        <begin position="336"/>
        <end position="441"/>
    </location>
</feature>
<sequence length="814" mass="87705">MAGCLPFFKKKKKPPTDDKKEPSNNTDDGKAEEAQKQEGVDGGEKQGEAEEGGADEDTQAEPEANESTRQEEGESPQKEDTDKSFVESPAERRPSHSSQSDSPESSGSSVSADEEDSASSSVSDGTTEEESKAEASSSSTERDKHVSDTESEEDHRAEEPDKSSSPSKASDTVQNLRRLSTVSDSVGSSKSLQGRQAPGGVVPDDRQASAEGEGAAESPKVLAASDIAAESKAEQPRSLPKLPSLSRRTSKDPSLAAADLGEAQTREVEPPVGSWTLFSLEPVAVAALPTPGEEEDRGETKNERGMKSGGRGEGEGGSGKRTVAGTNPDSNTADQIAKLQAEKDALSKQLEETAAFYTDHIQKVTEIYNRVVARARAAEKKKNKYAEKLADLMMKSVSAPATASRASEGETRDHNFVAGEVEALRVEKQELEDRIGALVDRCYLLQQELEHAQMSGVTPVSASPSSVPAPSSVALSADEVSGDGMLSPKSLLGPKHRSSSVYGYARLLTERVEKEDERANKGNARGESVYGYPRLLFEQQNSLQKLSTAGSSMGLSRLLFEDPTREDKKEVDQGVQRGSSRVTFVEGGRKSGPDSPANISKKLPSVAEKEAETVDRRRSVYPTELFTEAEASLEDKRRRSSMPGYPRLLFDEQDEGEGTARASGGTSKDRMEFPVAESCASDRGIEQFLKQADDDDDNSILSGLPSRRGGTKDVNFSDVRTSRQFPEGGAPVMVTAQCCGKMVKKADLRNMEKCGCTVCRTCLKKASLAAKEDIRNFMGSDPDRGGPQWRVYCPRCSRPQIVSPTKTRAFSFVP</sequence>
<feature type="compositionally biased region" description="Basic and acidic residues" evidence="2">
    <location>
        <begin position="560"/>
        <end position="572"/>
    </location>
</feature>
<feature type="region of interest" description="Disordered" evidence="2">
    <location>
        <begin position="631"/>
        <end position="671"/>
    </location>
</feature>
<feature type="compositionally biased region" description="Acidic residues" evidence="2">
    <location>
        <begin position="49"/>
        <end position="64"/>
    </location>
</feature>
<keyword evidence="1" id="KW-0175">Coiled coil</keyword>
<dbReference type="EMBL" id="MIGC01003043">
    <property type="protein sequence ID" value="PHJ20054.1"/>
    <property type="molecule type" value="Genomic_DNA"/>
</dbReference>
<dbReference type="OrthoDB" id="333868at2759"/>
<feature type="compositionally biased region" description="Basic and acidic residues" evidence="2">
    <location>
        <begin position="298"/>
        <end position="314"/>
    </location>
</feature>
<feature type="region of interest" description="Disordered" evidence="2">
    <location>
        <begin position="286"/>
        <end position="331"/>
    </location>
</feature>
<evidence type="ECO:0000313" key="4">
    <source>
        <dbReference type="Proteomes" id="UP000221165"/>
    </source>
</evidence>